<dbReference type="PANTHER" id="PTHR11986">
    <property type="entry name" value="AMINOTRANSFERASE CLASS III"/>
    <property type="match status" value="1"/>
</dbReference>
<evidence type="ECO:0000256" key="2">
    <source>
        <dbReference type="ARBA" id="ARBA00022576"/>
    </source>
</evidence>
<dbReference type="Proteomes" id="UP000317371">
    <property type="component" value="Unassembled WGS sequence"/>
</dbReference>
<evidence type="ECO:0000313" key="9">
    <source>
        <dbReference type="Proteomes" id="UP000317371"/>
    </source>
</evidence>
<keyword evidence="2" id="KW-0032">Aminotransferase</keyword>
<dbReference type="Pfam" id="PF00202">
    <property type="entry name" value="Aminotran_3"/>
    <property type="match status" value="1"/>
</dbReference>
<name>A0A540VGX6_9CHLR</name>
<dbReference type="CDD" id="cd00610">
    <property type="entry name" value="OAT_like"/>
    <property type="match status" value="1"/>
</dbReference>
<keyword evidence="4" id="KW-0808">Transferase</keyword>
<evidence type="ECO:0000256" key="5">
    <source>
        <dbReference type="ARBA" id="ARBA00022898"/>
    </source>
</evidence>
<dbReference type="NCBIfam" id="TIGR00707">
    <property type="entry name" value="argD"/>
    <property type="match status" value="1"/>
</dbReference>
<proteinExistence type="inferred from homology"/>
<protein>
    <submittedName>
        <fullName evidence="8">Acetylornithine/succinylornithine family transaminase</fullName>
    </submittedName>
</protein>
<dbReference type="FunCoup" id="A0A540VGX6">
    <property type="interactions" value="487"/>
</dbReference>
<comment type="cofactor">
    <cofactor evidence="1">
        <name>pyridoxal 5'-phosphate</name>
        <dbReference type="ChEBI" id="CHEBI:597326"/>
    </cofactor>
</comment>
<evidence type="ECO:0000256" key="6">
    <source>
        <dbReference type="ARBA" id="ARBA00029440"/>
    </source>
</evidence>
<keyword evidence="3" id="KW-0028">Amino-acid biosynthesis</keyword>
<evidence type="ECO:0000256" key="1">
    <source>
        <dbReference type="ARBA" id="ARBA00001933"/>
    </source>
</evidence>
<dbReference type="InterPro" id="IPR005814">
    <property type="entry name" value="Aminotrans_3"/>
</dbReference>
<dbReference type="InterPro" id="IPR004636">
    <property type="entry name" value="AcOrn/SuccOrn_fam"/>
</dbReference>
<dbReference type="PROSITE" id="PS00600">
    <property type="entry name" value="AA_TRANSFER_CLASS_3"/>
    <property type="match status" value="1"/>
</dbReference>
<dbReference type="GO" id="GO:0006526">
    <property type="term" value="P:L-arginine biosynthetic process"/>
    <property type="evidence" value="ECO:0007669"/>
    <property type="project" value="UniProtKB-ARBA"/>
</dbReference>
<dbReference type="InterPro" id="IPR015422">
    <property type="entry name" value="PyrdxlP-dep_Trfase_small"/>
</dbReference>
<dbReference type="SUPFAM" id="SSF53383">
    <property type="entry name" value="PLP-dependent transferases"/>
    <property type="match status" value="1"/>
</dbReference>
<keyword evidence="9" id="KW-1185">Reference proteome</keyword>
<dbReference type="InterPro" id="IPR015421">
    <property type="entry name" value="PyrdxlP-dep_Trfase_major"/>
</dbReference>
<dbReference type="Gene3D" id="3.40.640.10">
    <property type="entry name" value="Type I PLP-dependent aspartate aminotransferase-like (Major domain)"/>
    <property type="match status" value="1"/>
</dbReference>
<dbReference type="FunFam" id="3.40.640.10:FF:000004">
    <property type="entry name" value="Acetylornithine aminotransferase"/>
    <property type="match status" value="1"/>
</dbReference>
<dbReference type="PIRSF" id="PIRSF000521">
    <property type="entry name" value="Transaminase_4ab_Lys_Orn"/>
    <property type="match status" value="1"/>
</dbReference>
<dbReference type="InterPro" id="IPR050103">
    <property type="entry name" value="Class-III_PLP-dep_AT"/>
</dbReference>
<dbReference type="RefSeq" id="WP_141609936.1">
    <property type="nucleotide sequence ID" value="NZ_VIGC02000010.1"/>
</dbReference>
<dbReference type="AlphaFoldDB" id="A0A540VGX6"/>
<dbReference type="OrthoDB" id="9807885at2"/>
<dbReference type="InterPro" id="IPR015424">
    <property type="entry name" value="PyrdxlP-dep_Trfase"/>
</dbReference>
<evidence type="ECO:0000256" key="3">
    <source>
        <dbReference type="ARBA" id="ARBA00022605"/>
    </source>
</evidence>
<reference evidence="8 9" key="1">
    <citation type="submission" date="2019-06" db="EMBL/GenBank/DDBJ databases">
        <title>Genome sequence of Litorilinea aerophila BAA-2444.</title>
        <authorList>
            <person name="Maclea K.S."/>
            <person name="Maurais E.G."/>
            <person name="Iannazzi L.C."/>
        </authorList>
    </citation>
    <scope>NUCLEOTIDE SEQUENCE [LARGE SCALE GENOMIC DNA]</scope>
    <source>
        <strain evidence="8 9">ATCC BAA-2444</strain>
    </source>
</reference>
<comment type="similarity">
    <text evidence="7">Belongs to the class-III pyridoxal-phosphate-dependent aminotransferase family.</text>
</comment>
<dbReference type="EMBL" id="VIGC01000010">
    <property type="protein sequence ID" value="TQE96019.1"/>
    <property type="molecule type" value="Genomic_DNA"/>
</dbReference>
<sequence>MEKLPALADLAATEEAILGGTTARRGDVVIARGEGCWLWDTQGRRYLDLTAAQGVAMLGHCHPTLSQAIAEQAHCLIACPNFFYNDVRARFAAALRQVLPDHLSHVFLANSGAESIDGGLKLARLATGRTGIVATMRGFHGRTVGALSLTWEPKYRKPFEPLLDVTHVPFNNLERMDAAVDENVAVVVLEVVQGESGVIMGDAAYLRGVEEICRERGALLMIDEIQTGFGRTGRWFAHQHHGLRPDIICMAKGIGGGFPMGAIAYTEAVHQALYPGAHGSTFGGNPLACAAGLAALRIYREEQLIERSAAMGQLLLERLNQALADRTAVREIRGLGLMVGIELREKVGRYLKALMEEHGVIALPGGSNVLRLLPPLTISEAEIEVGVQAIAAVLPD</sequence>
<organism evidence="8 9">
    <name type="scientific">Litorilinea aerophila</name>
    <dbReference type="NCBI Taxonomy" id="1204385"/>
    <lineage>
        <taxon>Bacteria</taxon>
        <taxon>Bacillati</taxon>
        <taxon>Chloroflexota</taxon>
        <taxon>Caldilineae</taxon>
        <taxon>Caldilineales</taxon>
        <taxon>Caldilineaceae</taxon>
        <taxon>Litorilinea</taxon>
    </lineage>
</organism>
<gene>
    <name evidence="8" type="ORF">FKZ61_09785</name>
</gene>
<dbReference type="InterPro" id="IPR049704">
    <property type="entry name" value="Aminotrans_3_PPA_site"/>
</dbReference>
<accession>A0A540VGX6</accession>
<dbReference type="GO" id="GO:0030170">
    <property type="term" value="F:pyridoxal phosphate binding"/>
    <property type="evidence" value="ECO:0007669"/>
    <property type="project" value="InterPro"/>
</dbReference>
<comment type="caution">
    <text evidence="8">The sequence shown here is derived from an EMBL/GenBank/DDBJ whole genome shotgun (WGS) entry which is preliminary data.</text>
</comment>
<dbReference type="GO" id="GO:0042802">
    <property type="term" value="F:identical protein binding"/>
    <property type="evidence" value="ECO:0007669"/>
    <property type="project" value="TreeGrafter"/>
</dbReference>
<dbReference type="GO" id="GO:0008483">
    <property type="term" value="F:transaminase activity"/>
    <property type="evidence" value="ECO:0007669"/>
    <property type="project" value="UniProtKB-KW"/>
</dbReference>
<evidence type="ECO:0000256" key="4">
    <source>
        <dbReference type="ARBA" id="ARBA00022679"/>
    </source>
</evidence>
<comment type="pathway">
    <text evidence="6">Amino-acid biosynthesis.</text>
</comment>
<dbReference type="PANTHER" id="PTHR11986:SF79">
    <property type="entry name" value="ACETYLORNITHINE AMINOTRANSFERASE, MITOCHONDRIAL"/>
    <property type="match status" value="1"/>
</dbReference>
<evidence type="ECO:0000313" key="8">
    <source>
        <dbReference type="EMBL" id="TQE96019.1"/>
    </source>
</evidence>
<keyword evidence="5 7" id="KW-0663">Pyridoxal phosphate</keyword>
<evidence type="ECO:0000256" key="7">
    <source>
        <dbReference type="RuleBase" id="RU003560"/>
    </source>
</evidence>
<dbReference type="Gene3D" id="3.90.1150.10">
    <property type="entry name" value="Aspartate Aminotransferase, domain 1"/>
    <property type="match status" value="1"/>
</dbReference>
<dbReference type="InParanoid" id="A0A540VGX6"/>